<keyword evidence="5" id="KW-1185">Reference proteome</keyword>
<evidence type="ECO:0008006" key="6">
    <source>
        <dbReference type="Google" id="ProtNLM"/>
    </source>
</evidence>
<feature type="repeat" description="PPR" evidence="3">
    <location>
        <begin position="153"/>
        <end position="187"/>
    </location>
</feature>
<accession>A0ABR2R3W8</accession>
<protein>
    <recommendedName>
        <fullName evidence="6">Pentatricopeptide repeat-containing protein</fullName>
    </recommendedName>
</protein>
<dbReference type="NCBIfam" id="TIGR00756">
    <property type="entry name" value="PPR"/>
    <property type="match status" value="2"/>
</dbReference>
<evidence type="ECO:0000313" key="5">
    <source>
        <dbReference type="Proteomes" id="UP001396334"/>
    </source>
</evidence>
<gene>
    <name evidence="4" type="ORF">V6N11_074556</name>
</gene>
<evidence type="ECO:0000256" key="2">
    <source>
        <dbReference type="ARBA" id="ARBA00022737"/>
    </source>
</evidence>
<name>A0ABR2R3W8_9ROSI</name>
<dbReference type="Gene3D" id="1.25.40.10">
    <property type="entry name" value="Tetratricopeptide repeat domain"/>
    <property type="match status" value="2"/>
</dbReference>
<reference evidence="4 5" key="1">
    <citation type="journal article" date="2024" name="G3 (Bethesda)">
        <title>Genome assembly of Hibiscus sabdariffa L. provides insights into metabolisms of medicinal natural products.</title>
        <authorList>
            <person name="Kim T."/>
        </authorList>
    </citation>
    <scope>NUCLEOTIDE SEQUENCE [LARGE SCALE GENOMIC DNA]</scope>
    <source>
        <strain evidence="4">TK-2024</strain>
        <tissue evidence="4">Old leaves</tissue>
    </source>
</reference>
<keyword evidence="2" id="KW-0677">Repeat</keyword>
<evidence type="ECO:0000313" key="4">
    <source>
        <dbReference type="EMBL" id="KAK9007636.1"/>
    </source>
</evidence>
<proteinExistence type="inferred from homology"/>
<dbReference type="Proteomes" id="UP001396334">
    <property type="component" value="Unassembled WGS sequence"/>
</dbReference>
<dbReference type="InterPro" id="IPR002885">
    <property type="entry name" value="PPR_rpt"/>
</dbReference>
<evidence type="ECO:0000256" key="3">
    <source>
        <dbReference type="PROSITE-ProRule" id="PRU00708"/>
    </source>
</evidence>
<comment type="caution">
    <text evidence="4">The sequence shown here is derived from an EMBL/GenBank/DDBJ whole genome shotgun (WGS) entry which is preliminary data.</text>
</comment>
<dbReference type="PROSITE" id="PS51375">
    <property type="entry name" value="PPR"/>
    <property type="match status" value="2"/>
</dbReference>
<organism evidence="4 5">
    <name type="scientific">Hibiscus sabdariffa</name>
    <name type="common">roselle</name>
    <dbReference type="NCBI Taxonomy" id="183260"/>
    <lineage>
        <taxon>Eukaryota</taxon>
        <taxon>Viridiplantae</taxon>
        <taxon>Streptophyta</taxon>
        <taxon>Embryophyta</taxon>
        <taxon>Tracheophyta</taxon>
        <taxon>Spermatophyta</taxon>
        <taxon>Magnoliopsida</taxon>
        <taxon>eudicotyledons</taxon>
        <taxon>Gunneridae</taxon>
        <taxon>Pentapetalae</taxon>
        <taxon>rosids</taxon>
        <taxon>malvids</taxon>
        <taxon>Malvales</taxon>
        <taxon>Malvaceae</taxon>
        <taxon>Malvoideae</taxon>
        <taxon>Hibiscus</taxon>
    </lineage>
</organism>
<dbReference type="InterPro" id="IPR011990">
    <property type="entry name" value="TPR-like_helical_dom_sf"/>
</dbReference>
<dbReference type="PANTHER" id="PTHR47941">
    <property type="entry name" value="PENTATRICOPEPTIDE REPEAT-CONTAINING PROTEIN 3, MITOCHONDRIAL"/>
    <property type="match status" value="1"/>
</dbReference>
<dbReference type="Pfam" id="PF13041">
    <property type="entry name" value="PPR_2"/>
    <property type="match status" value="2"/>
</dbReference>
<evidence type="ECO:0000256" key="1">
    <source>
        <dbReference type="ARBA" id="ARBA00007626"/>
    </source>
</evidence>
<dbReference type="EMBL" id="JBBPBN010000026">
    <property type="protein sequence ID" value="KAK9007636.1"/>
    <property type="molecule type" value="Genomic_DNA"/>
</dbReference>
<sequence>MKETSEVLPEMSRRRSVPDEITYNTSVNRHCKDGNLHQALVSHAEMVRNGLLQTYTSLINSMCKAGNMSRAMEFSDQMHVRGVRPNETTYAVIWRKELNQMQLHIHSGSVRAQEGDIKKAFHLHDEMVRIVLINGLNKQARTREADRRNRNPDEAAYSVIIHGHCRCGNTQKACDLYKEMVKPGLLPHTVTVIALVKALFMVGKTDVLSHVIANILRSCKLTDAELTKNNAWYSFSGTAPPLLPATRESASFVISSRQKFNV</sequence>
<dbReference type="Pfam" id="PF01535">
    <property type="entry name" value="PPR"/>
    <property type="match status" value="2"/>
</dbReference>
<comment type="similarity">
    <text evidence="1">Belongs to the PPR family. P subfamily.</text>
</comment>
<feature type="repeat" description="PPR" evidence="3">
    <location>
        <begin position="51"/>
        <end position="85"/>
    </location>
</feature>